<gene>
    <name evidence="1" type="ORF">BgAZ_105760</name>
</gene>
<accession>A0AAD8US04</accession>
<protein>
    <submittedName>
        <fullName evidence="1">Uncharacterized protein</fullName>
    </submittedName>
</protein>
<organism evidence="1 2">
    <name type="scientific">Babesia gibsoni</name>
    <dbReference type="NCBI Taxonomy" id="33632"/>
    <lineage>
        <taxon>Eukaryota</taxon>
        <taxon>Sar</taxon>
        <taxon>Alveolata</taxon>
        <taxon>Apicomplexa</taxon>
        <taxon>Aconoidasida</taxon>
        <taxon>Piroplasmida</taxon>
        <taxon>Babesiidae</taxon>
        <taxon>Babesia</taxon>
    </lineage>
</organism>
<keyword evidence="2" id="KW-1185">Reference proteome</keyword>
<evidence type="ECO:0000313" key="2">
    <source>
        <dbReference type="Proteomes" id="UP001230268"/>
    </source>
</evidence>
<reference evidence="1" key="1">
    <citation type="submission" date="2023-08" db="EMBL/GenBank/DDBJ databases">
        <title>Draft sequence of the Babesia gibsoni genome.</title>
        <authorList>
            <person name="Yamagishi J.Y."/>
            <person name="Xuan X.X."/>
        </authorList>
    </citation>
    <scope>NUCLEOTIDE SEQUENCE</scope>
    <source>
        <strain evidence="1">Azabu</strain>
    </source>
</reference>
<name>A0AAD8US04_BABGI</name>
<dbReference type="AlphaFoldDB" id="A0AAD8US04"/>
<proteinExistence type="predicted"/>
<dbReference type="Proteomes" id="UP001230268">
    <property type="component" value="Unassembled WGS sequence"/>
</dbReference>
<comment type="caution">
    <text evidence="1">The sequence shown here is derived from an EMBL/GenBank/DDBJ whole genome shotgun (WGS) entry which is preliminary data.</text>
</comment>
<dbReference type="EMBL" id="JAVEPI010000001">
    <property type="protein sequence ID" value="KAK1444670.1"/>
    <property type="molecule type" value="Genomic_DNA"/>
</dbReference>
<sequence>MKVISKGEPVSDEEALLCIQRRLTEIRRAAKVPVVKVSDVGDGEPMEVDNVDTSNEKEEWLRRIKKLRSFSIAKECVSEDDKSQINFLESVERYIRTNLNNF</sequence>
<evidence type="ECO:0000313" key="1">
    <source>
        <dbReference type="EMBL" id="KAK1444670.1"/>
    </source>
</evidence>